<dbReference type="Gene3D" id="3.40.1260.20">
    <property type="entry name" value="Ribonuclease E, catalytic domain"/>
    <property type="match status" value="1"/>
</dbReference>
<dbReference type="Pfam" id="PF10150">
    <property type="entry name" value="RNase_E_G"/>
    <property type="match status" value="1"/>
</dbReference>
<dbReference type="AlphaFoldDB" id="A0A382V241"/>
<evidence type="ECO:0000259" key="10">
    <source>
        <dbReference type="Pfam" id="PF10150"/>
    </source>
</evidence>
<gene>
    <name evidence="12" type="ORF">METZ01_LOCUS393413</name>
</gene>
<feature type="domain" description="RNA-binding protein AU-1/Ribonuclease E/G" evidence="10">
    <location>
        <begin position="1"/>
        <end position="163"/>
    </location>
</feature>
<reference evidence="12" key="1">
    <citation type="submission" date="2018-05" db="EMBL/GenBank/DDBJ databases">
        <authorList>
            <person name="Lanie J.A."/>
            <person name="Ng W.-L."/>
            <person name="Kazmierczak K.M."/>
            <person name="Andrzejewski T.M."/>
            <person name="Davidsen T.M."/>
            <person name="Wayne K.J."/>
            <person name="Tettelin H."/>
            <person name="Glass J.I."/>
            <person name="Rusch D."/>
            <person name="Podicherti R."/>
            <person name="Tsui H.-C.T."/>
            <person name="Winkler M.E."/>
        </authorList>
    </citation>
    <scope>NUCLEOTIDE SEQUENCE</scope>
</reference>
<feature type="non-terminal residue" evidence="12">
    <location>
        <position position="288"/>
    </location>
</feature>
<sequence>EVLIDTDEAFKQAASFVNQVMPHLASKIKRYSSDVPLFNRYQIEGQIESAFQREVRLPSGGSIVIDPTEALVSIDINSARATRGSDIEETALNTNLEAADEISRQLRLRDIGGLIVIDFIDMTPTKNQRAVENCMRDSLEVDRARIQLGRISKFGLLEMSRQRLRPSLRETSHIMCPRCEGLGTIRDIESSALAVLRLIQEEALKQTSTEIRAFLPVSVASFVLNEKREMIANIESQNSVRVVIIAEVEMETPHYRVERLRAEDVEEEQASYDIQSVEKDEEPETAIA</sequence>
<dbReference type="PANTHER" id="PTHR30001:SF1">
    <property type="entry name" value="RIBONUCLEASE E_G-LIKE PROTEIN, CHLOROPLASTIC"/>
    <property type="match status" value="1"/>
</dbReference>
<accession>A0A382V241</accession>
<evidence type="ECO:0000256" key="3">
    <source>
        <dbReference type="ARBA" id="ARBA00022722"/>
    </source>
</evidence>
<keyword evidence="3" id="KW-0540">Nuclease</keyword>
<evidence type="ECO:0000256" key="9">
    <source>
        <dbReference type="SAM" id="MobiDB-lite"/>
    </source>
</evidence>
<keyword evidence="7" id="KW-0460">Magnesium</keyword>
<evidence type="ECO:0000256" key="4">
    <source>
        <dbReference type="ARBA" id="ARBA00022723"/>
    </source>
</evidence>
<feature type="region of interest" description="Disordered" evidence="9">
    <location>
        <begin position="267"/>
        <end position="288"/>
    </location>
</feature>
<keyword evidence="6" id="KW-0378">Hydrolase</keyword>
<feature type="compositionally biased region" description="Acidic residues" evidence="9">
    <location>
        <begin position="279"/>
        <end position="288"/>
    </location>
</feature>
<evidence type="ECO:0000256" key="5">
    <source>
        <dbReference type="ARBA" id="ARBA00022759"/>
    </source>
</evidence>
<dbReference type="InterPro" id="IPR019307">
    <property type="entry name" value="RNA-bd_AU-1/RNase_E/G"/>
</dbReference>
<evidence type="ECO:0000256" key="8">
    <source>
        <dbReference type="ARBA" id="ARBA00022884"/>
    </source>
</evidence>
<evidence type="ECO:0000259" key="11">
    <source>
        <dbReference type="Pfam" id="PF20833"/>
    </source>
</evidence>
<evidence type="ECO:0000256" key="7">
    <source>
        <dbReference type="ARBA" id="ARBA00022842"/>
    </source>
</evidence>
<dbReference type="InterPro" id="IPR048583">
    <property type="entry name" value="RNase_E_G_thioredoxin-like"/>
</dbReference>
<comment type="cofactor">
    <cofactor evidence="1">
        <name>Mg(2+)</name>
        <dbReference type="ChEBI" id="CHEBI:18420"/>
    </cofactor>
</comment>
<dbReference type="GO" id="GO:0003723">
    <property type="term" value="F:RNA binding"/>
    <property type="evidence" value="ECO:0007669"/>
    <property type="project" value="UniProtKB-KW"/>
</dbReference>
<dbReference type="GO" id="GO:0005737">
    <property type="term" value="C:cytoplasm"/>
    <property type="evidence" value="ECO:0007669"/>
    <property type="project" value="TreeGrafter"/>
</dbReference>
<keyword evidence="4" id="KW-0479">Metal-binding</keyword>
<dbReference type="GO" id="GO:0004540">
    <property type="term" value="F:RNA nuclease activity"/>
    <property type="evidence" value="ECO:0007669"/>
    <property type="project" value="InterPro"/>
</dbReference>
<keyword evidence="5" id="KW-0255">Endonuclease</keyword>
<evidence type="ECO:0000256" key="2">
    <source>
        <dbReference type="ARBA" id="ARBA00022490"/>
    </source>
</evidence>
<protein>
    <submittedName>
        <fullName evidence="12">Uncharacterized protein</fullName>
    </submittedName>
</protein>
<dbReference type="PANTHER" id="PTHR30001">
    <property type="entry name" value="RIBONUCLEASE"/>
    <property type="match status" value="1"/>
</dbReference>
<dbReference type="GO" id="GO:0004519">
    <property type="term" value="F:endonuclease activity"/>
    <property type="evidence" value="ECO:0007669"/>
    <property type="project" value="UniProtKB-KW"/>
</dbReference>
<proteinExistence type="predicted"/>
<evidence type="ECO:0000256" key="1">
    <source>
        <dbReference type="ARBA" id="ARBA00001946"/>
    </source>
</evidence>
<evidence type="ECO:0000313" key="12">
    <source>
        <dbReference type="EMBL" id="SVD40559.1"/>
    </source>
</evidence>
<feature type="non-terminal residue" evidence="12">
    <location>
        <position position="1"/>
    </location>
</feature>
<dbReference type="InterPro" id="IPR004659">
    <property type="entry name" value="RNase_E/G"/>
</dbReference>
<organism evidence="12">
    <name type="scientific">marine metagenome</name>
    <dbReference type="NCBI Taxonomy" id="408172"/>
    <lineage>
        <taxon>unclassified sequences</taxon>
        <taxon>metagenomes</taxon>
        <taxon>ecological metagenomes</taxon>
    </lineage>
</organism>
<dbReference type="EMBL" id="UINC01148584">
    <property type="protein sequence ID" value="SVD40559.1"/>
    <property type="molecule type" value="Genomic_DNA"/>
</dbReference>
<dbReference type="GO" id="GO:0016787">
    <property type="term" value="F:hydrolase activity"/>
    <property type="evidence" value="ECO:0007669"/>
    <property type="project" value="UniProtKB-KW"/>
</dbReference>
<feature type="domain" description="RNase E/G thioredoxin-like" evidence="11">
    <location>
        <begin position="175"/>
        <end position="259"/>
    </location>
</feature>
<keyword evidence="8" id="KW-0694">RNA-binding</keyword>
<evidence type="ECO:0000256" key="6">
    <source>
        <dbReference type="ARBA" id="ARBA00022801"/>
    </source>
</evidence>
<dbReference type="Pfam" id="PF20833">
    <property type="entry name" value="RNase_E_G_Thio"/>
    <property type="match status" value="1"/>
</dbReference>
<name>A0A382V241_9ZZZZ</name>
<keyword evidence="2" id="KW-0963">Cytoplasm</keyword>
<dbReference type="GO" id="GO:0006364">
    <property type="term" value="P:rRNA processing"/>
    <property type="evidence" value="ECO:0007669"/>
    <property type="project" value="TreeGrafter"/>
</dbReference>
<dbReference type="GO" id="GO:0046872">
    <property type="term" value="F:metal ion binding"/>
    <property type="evidence" value="ECO:0007669"/>
    <property type="project" value="UniProtKB-KW"/>
</dbReference>